<evidence type="ECO:0000256" key="2">
    <source>
        <dbReference type="ARBA" id="ARBA00022448"/>
    </source>
</evidence>
<comment type="similarity">
    <text evidence="1">Belongs to the bacterial solute-binding protein 7 family.</text>
</comment>
<reference evidence="4 5" key="1">
    <citation type="submission" date="2017-08" db="EMBL/GenBank/DDBJ databases">
        <title>A Genome Sequence of Oceanimonas doudoroffii ATCC 27123T.</title>
        <authorList>
            <person name="Brennan M.A."/>
            <person name="Maclea K.S."/>
            <person name="Mcclelland W.D."/>
            <person name="Trachtenberg A.M."/>
        </authorList>
    </citation>
    <scope>NUCLEOTIDE SEQUENCE [LARGE SCALE GENOMIC DNA]</scope>
    <source>
        <strain evidence="4 5">ATCC 27123</strain>
    </source>
</reference>
<organism evidence="4 5">
    <name type="scientific">Oceanimonas doudoroffii</name>
    <dbReference type="NCBI Taxonomy" id="84158"/>
    <lineage>
        <taxon>Bacteria</taxon>
        <taxon>Pseudomonadati</taxon>
        <taxon>Pseudomonadota</taxon>
        <taxon>Gammaproteobacteria</taxon>
        <taxon>Aeromonadales</taxon>
        <taxon>Aeromonadaceae</taxon>
        <taxon>Oceanimonas</taxon>
    </lineage>
</organism>
<sequence length="316" mass="36248">MASNESFRFKIVNTDGNEDSPVGKSVQLWAELLKKKSNGRMKTKVYHQGQLGSIGEVFDHMIKGNVDMILSQPLTSYDKRVGVMSLPYLFSNLEQAADAFEKDGWMTKIVDPLFADIGIKHFGPYPFGFGGVATKGRYARNYEQAQEMNLKVRTIPTFPNPQTVQAMGFHSVPLDWNEVYTSIQTGVVDGDSGNIIYWDYEYFGDQLDYFVHTKHLFSFSSLMMNKDTWDMLDEEDQQIIASAAQEVIAKQFKDAKAEDEMWIEKAQNDGMEYFEPSAEELKSWMEPVREIVWREAEKEFGTQLMQRIRDNAPDSQ</sequence>
<dbReference type="PANTHER" id="PTHR33376:SF7">
    <property type="entry name" value="C4-DICARBOXYLATE-BINDING PROTEIN DCTB"/>
    <property type="match status" value="1"/>
</dbReference>
<dbReference type="AlphaFoldDB" id="A0A233RK84"/>
<dbReference type="PANTHER" id="PTHR33376">
    <property type="match status" value="1"/>
</dbReference>
<evidence type="ECO:0000313" key="4">
    <source>
        <dbReference type="EMBL" id="OXY83801.1"/>
    </source>
</evidence>
<comment type="caution">
    <text evidence="4">The sequence shown here is derived from an EMBL/GenBank/DDBJ whole genome shotgun (WGS) entry which is preliminary data.</text>
</comment>
<gene>
    <name evidence="4" type="ORF">B6S08_06815</name>
</gene>
<dbReference type="InterPro" id="IPR038404">
    <property type="entry name" value="TRAP_DctP_sf"/>
</dbReference>
<keyword evidence="2" id="KW-0813">Transport</keyword>
<dbReference type="GO" id="GO:0055085">
    <property type="term" value="P:transmembrane transport"/>
    <property type="evidence" value="ECO:0007669"/>
    <property type="project" value="InterPro"/>
</dbReference>
<dbReference type="OrthoDB" id="8690069at2"/>
<dbReference type="Gene3D" id="3.40.190.170">
    <property type="entry name" value="Bacterial extracellular solute-binding protein, family 7"/>
    <property type="match status" value="1"/>
</dbReference>
<keyword evidence="5" id="KW-1185">Reference proteome</keyword>
<dbReference type="Proteomes" id="UP000242757">
    <property type="component" value="Unassembled WGS sequence"/>
</dbReference>
<keyword evidence="3" id="KW-0732">Signal</keyword>
<proteinExistence type="inferred from homology"/>
<dbReference type="InterPro" id="IPR018389">
    <property type="entry name" value="DctP_fam"/>
</dbReference>
<name>A0A233RK84_9GAMM</name>
<dbReference type="Pfam" id="PF03480">
    <property type="entry name" value="DctP"/>
    <property type="match status" value="1"/>
</dbReference>
<evidence type="ECO:0000256" key="3">
    <source>
        <dbReference type="ARBA" id="ARBA00022729"/>
    </source>
</evidence>
<evidence type="ECO:0000313" key="5">
    <source>
        <dbReference type="Proteomes" id="UP000242757"/>
    </source>
</evidence>
<accession>A0A233RK84</accession>
<dbReference type="NCBIfam" id="NF037995">
    <property type="entry name" value="TRAP_S1"/>
    <property type="match status" value="1"/>
</dbReference>
<protein>
    <submittedName>
        <fullName evidence="4">C4-dicarboxylate ABC transporter substrate-binding protein</fullName>
    </submittedName>
</protein>
<evidence type="ECO:0000256" key="1">
    <source>
        <dbReference type="ARBA" id="ARBA00009023"/>
    </source>
</evidence>
<dbReference type="EMBL" id="NBIM01000001">
    <property type="protein sequence ID" value="OXY83801.1"/>
    <property type="molecule type" value="Genomic_DNA"/>
</dbReference>